<keyword evidence="4" id="KW-1185">Reference proteome</keyword>
<name>A0AA89BLH4_PINIB</name>
<dbReference type="PANTHER" id="PTHR45824">
    <property type="entry name" value="GH16843P"/>
    <property type="match status" value="1"/>
</dbReference>
<comment type="caution">
    <text evidence="3">The sequence shown here is derived from an EMBL/GenBank/DDBJ whole genome shotgun (WGS) entry which is preliminary data.</text>
</comment>
<dbReference type="CDD" id="cd00170">
    <property type="entry name" value="SEC14"/>
    <property type="match status" value="1"/>
</dbReference>
<dbReference type="GO" id="GO:0008526">
    <property type="term" value="F:phosphatidylinositol transfer activity"/>
    <property type="evidence" value="ECO:0007669"/>
    <property type="project" value="TreeGrafter"/>
</dbReference>
<dbReference type="SUPFAM" id="SSF52087">
    <property type="entry name" value="CRAL/TRIO domain"/>
    <property type="match status" value="1"/>
</dbReference>
<dbReference type="InterPro" id="IPR036273">
    <property type="entry name" value="CRAL/TRIO_N_dom_sf"/>
</dbReference>
<protein>
    <recommendedName>
        <fullName evidence="2">CRAL-TRIO domain-containing protein</fullName>
    </recommendedName>
</protein>
<reference evidence="3" key="1">
    <citation type="submission" date="2019-08" db="EMBL/GenBank/DDBJ databases">
        <title>The improved chromosome-level genome for the pearl oyster Pinctada fucata martensii using PacBio sequencing and Hi-C.</title>
        <authorList>
            <person name="Zheng Z."/>
        </authorList>
    </citation>
    <scope>NUCLEOTIDE SEQUENCE</scope>
    <source>
        <strain evidence="3">ZZ-2019</strain>
        <tissue evidence="3">Adductor muscle</tissue>
    </source>
</reference>
<dbReference type="PROSITE" id="PS50191">
    <property type="entry name" value="CRAL_TRIO"/>
    <property type="match status" value="1"/>
</dbReference>
<organism evidence="3 4">
    <name type="scientific">Pinctada imbricata</name>
    <name type="common">Atlantic pearl-oyster</name>
    <name type="synonym">Pinctada martensii</name>
    <dbReference type="NCBI Taxonomy" id="66713"/>
    <lineage>
        <taxon>Eukaryota</taxon>
        <taxon>Metazoa</taxon>
        <taxon>Spiralia</taxon>
        <taxon>Lophotrochozoa</taxon>
        <taxon>Mollusca</taxon>
        <taxon>Bivalvia</taxon>
        <taxon>Autobranchia</taxon>
        <taxon>Pteriomorphia</taxon>
        <taxon>Pterioida</taxon>
        <taxon>Pterioidea</taxon>
        <taxon>Pteriidae</taxon>
        <taxon>Pinctada</taxon>
    </lineage>
</organism>
<evidence type="ECO:0000313" key="4">
    <source>
        <dbReference type="Proteomes" id="UP001186944"/>
    </source>
</evidence>
<evidence type="ECO:0000313" key="3">
    <source>
        <dbReference type="EMBL" id="KAK3085499.1"/>
    </source>
</evidence>
<feature type="compositionally biased region" description="Acidic residues" evidence="1">
    <location>
        <begin position="323"/>
        <end position="333"/>
    </location>
</feature>
<dbReference type="InterPro" id="IPR036865">
    <property type="entry name" value="CRAL-TRIO_dom_sf"/>
</dbReference>
<dbReference type="Pfam" id="PF00650">
    <property type="entry name" value="CRAL_TRIO"/>
    <property type="match status" value="1"/>
</dbReference>
<dbReference type="InterPro" id="IPR052578">
    <property type="entry name" value="PI_Transfer_CRAL-TRIO"/>
</dbReference>
<dbReference type="Pfam" id="PF03765">
    <property type="entry name" value="CRAL_TRIO_N"/>
    <property type="match status" value="1"/>
</dbReference>
<gene>
    <name evidence="3" type="ORF">FSP39_004253</name>
</gene>
<dbReference type="SMART" id="SM01100">
    <property type="entry name" value="CRAL_TRIO_N"/>
    <property type="match status" value="1"/>
</dbReference>
<dbReference type="SUPFAM" id="SSF46938">
    <property type="entry name" value="CRAL/TRIO N-terminal domain"/>
    <property type="match status" value="1"/>
</dbReference>
<proteinExistence type="predicted"/>
<accession>A0AA89BLH4</accession>
<evidence type="ECO:0000256" key="1">
    <source>
        <dbReference type="SAM" id="MobiDB-lite"/>
    </source>
</evidence>
<dbReference type="Gene3D" id="3.40.525.10">
    <property type="entry name" value="CRAL-TRIO lipid binding domain"/>
    <property type="match status" value="1"/>
</dbReference>
<dbReference type="InterPro" id="IPR001251">
    <property type="entry name" value="CRAL-TRIO_dom"/>
</dbReference>
<dbReference type="SMART" id="SM00516">
    <property type="entry name" value="SEC14"/>
    <property type="match status" value="1"/>
</dbReference>
<dbReference type="InterPro" id="IPR011074">
    <property type="entry name" value="CRAL/TRIO_N_dom"/>
</dbReference>
<feature type="region of interest" description="Disordered" evidence="1">
    <location>
        <begin position="302"/>
        <end position="354"/>
    </location>
</feature>
<dbReference type="EMBL" id="VSWD01000012">
    <property type="protein sequence ID" value="KAK3085499.1"/>
    <property type="molecule type" value="Genomic_DNA"/>
</dbReference>
<sequence>MTMEDKIRILRERMESQPPIEGEEGFATSDETIIRYLKSRDWNLAEAEKTLLGTLEYRRKVRPREIDCKYCHDRHGYHSMRQVGFDESKRPVIYANFAQASIHRNTVEDSVTHVTYLFENAKFTMAPGVTTWVIVIDCTGINLPSCNPKLGYEVTQVMANHYPERLGMVICLNHNPMFQAVWNAVKVFLHKNTVAKMKLVRTKTKYIPLFQKYFPDELTDWLIEEIKRNKQTPLPASQCAFWEKPEIESDHDPRGCPSYVKNFVETYARSDSKNVHKPHPNIINALKGSIKTNTHVSEVIHKESKSHVKEVGGANGAENSDHSEEEPEIDSSDSVEIGKEYQIPTDAKRISAAS</sequence>
<dbReference type="AlphaFoldDB" id="A0AA89BLH4"/>
<dbReference type="Proteomes" id="UP001186944">
    <property type="component" value="Unassembled WGS sequence"/>
</dbReference>
<dbReference type="PANTHER" id="PTHR45824:SF29">
    <property type="entry name" value="GH16843P"/>
    <property type="match status" value="1"/>
</dbReference>
<feature type="domain" description="CRAL-TRIO" evidence="2">
    <location>
        <begin position="83"/>
        <end position="230"/>
    </location>
</feature>
<evidence type="ECO:0000259" key="2">
    <source>
        <dbReference type="PROSITE" id="PS50191"/>
    </source>
</evidence>